<dbReference type="GO" id="GO:0003824">
    <property type="term" value="F:catalytic activity"/>
    <property type="evidence" value="ECO:0007669"/>
    <property type="project" value="InterPro"/>
</dbReference>
<gene>
    <name evidence="2" type="ORF">KFE25_001045</name>
</gene>
<dbReference type="OrthoDB" id="416699at2759"/>
<evidence type="ECO:0000313" key="2">
    <source>
        <dbReference type="EMBL" id="KAG8461441.1"/>
    </source>
</evidence>
<dbReference type="InterPro" id="IPR014729">
    <property type="entry name" value="Rossmann-like_a/b/a_fold"/>
</dbReference>
<dbReference type="AlphaFoldDB" id="A0A8J5X5F2"/>
<name>A0A8J5X5F2_DIALT</name>
<keyword evidence="3" id="KW-1185">Reference proteome</keyword>
<dbReference type="InterPro" id="IPR004821">
    <property type="entry name" value="Cyt_trans-like"/>
</dbReference>
<dbReference type="SUPFAM" id="SSF109604">
    <property type="entry name" value="HD-domain/PDEase-like"/>
    <property type="match status" value="1"/>
</dbReference>
<proteinExistence type="predicted"/>
<dbReference type="PANTHER" id="PTHR21174">
    <property type="match status" value="1"/>
</dbReference>
<protein>
    <recommendedName>
        <fullName evidence="1">Cytidyltransferase-like domain-containing protein</fullName>
    </recommendedName>
</protein>
<dbReference type="Proteomes" id="UP000751190">
    <property type="component" value="Unassembled WGS sequence"/>
</dbReference>
<organism evidence="2 3">
    <name type="scientific">Diacronema lutheri</name>
    <name type="common">Unicellular marine alga</name>
    <name type="synonym">Monochrysis lutheri</name>
    <dbReference type="NCBI Taxonomy" id="2081491"/>
    <lineage>
        <taxon>Eukaryota</taxon>
        <taxon>Haptista</taxon>
        <taxon>Haptophyta</taxon>
        <taxon>Pavlovophyceae</taxon>
        <taxon>Pavlovales</taxon>
        <taxon>Pavlovaceae</taxon>
        <taxon>Diacronema</taxon>
    </lineage>
</organism>
<dbReference type="PANTHER" id="PTHR21174:SF0">
    <property type="entry name" value="HD PHOSPHOHYDROLASE FAMILY PROTEIN-RELATED"/>
    <property type="match status" value="1"/>
</dbReference>
<comment type="caution">
    <text evidence="2">The sequence shown here is derived from an EMBL/GenBank/DDBJ whole genome shotgun (WGS) entry which is preliminary data.</text>
</comment>
<dbReference type="Pfam" id="PF01467">
    <property type="entry name" value="CTP_transf_like"/>
    <property type="match status" value="1"/>
</dbReference>
<sequence>MAALRERWLALTQRLSVSDGVAERWWRELSARYSEPGRYYHTLEHLRELLALSDAHALVIEERDALELAIWFHDVVYDARHGGGGKNERDSADALRRFAADAGGLDARLVDQVGAWIEATADHRAAPTAGADCRLFLDLDMMVLAREPAAYDAYAAQVRAEYRHVWAPVYWAARAAFLERAVRGSADGSAPIFHSAHFEHAEALARANAAREARTLRARLARALAAGAALAACAPLALGGDHLGVGAAARGAAAGACALAAGASAVHWFFARRGFVPFPYAGVPAGRVAVLAASFNPPHAGHLSLLRALSRQYEEVHAVVSCNPAKRYAASPADRRSLLAVMAQSAGLRNVKVVVHEGYVWRYAHATGADCLYRGIRSWAADGATERTLELLNWVGPLLLAPAARPLRTRFLGADPRLAHVSSSAVRRALAAGDTQRAGGMLPAGFASAVAQMYAPVDVRG</sequence>
<evidence type="ECO:0000313" key="3">
    <source>
        <dbReference type="Proteomes" id="UP000751190"/>
    </source>
</evidence>
<dbReference type="Gene3D" id="3.40.50.620">
    <property type="entry name" value="HUPs"/>
    <property type="match status" value="1"/>
</dbReference>
<dbReference type="SUPFAM" id="SSF52374">
    <property type="entry name" value="Nucleotidylyl transferase"/>
    <property type="match status" value="1"/>
</dbReference>
<dbReference type="OMA" id="FCESALG"/>
<dbReference type="NCBIfam" id="TIGR00125">
    <property type="entry name" value="cyt_tran_rel"/>
    <property type="match status" value="1"/>
</dbReference>
<feature type="domain" description="Cytidyltransferase-like" evidence="1">
    <location>
        <begin position="294"/>
        <end position="428"/>
    </location>
</feature>
<dbReference type="EMBL" id="JAGTXO010000025">
    <property type="protein sequence ID" value="KAG8461441.1"/>
    <property type="molecule type" value="Genomic_DNA"/>
</dbReference>
<reference evidence="2" key="1">
    <citation type="submission" date="2021-05" db="EMBL/GenBank/DDBJ databases">
        <title>The genome of the haptophyte Pavlova lutheri (Diacronema luteri, Pavlovales) - a model for lipid biosynthesis in eukaryotic algae.</title>
        <authorList>
            <person name="Hulatt C.J."/>
            <person name="Posewitz M.C."/>
        </authorList>
    </citation>
    <scope>NUCLEOTIDE SEQUENCE</scope>
    <source>
        <strain evidence="2">NIVA-4/92</strain>
    </source>
</reference>
<dbReference type="InterPro" id="IPR009218">
    <property type="entry name" value="HD_phosphohydro"/>
</dbReference>
<accession>A0A8J5X5F2</accession>
<evidence type="ECO:0000259" key="1">
    <source>
        <dbReference type="Pfam" id="PF01467"/>
    </source>
</evidence>